<name>A0A317CH39_9GAMM</name>
<reference evidence="1 2" key="1">
    <citation type="submission" date="2018-05" db="EMBL/GenBank/DDBJ databases">
        <title>Leucothrix arctica sp. nov., isolated from Arctic seawater.</title>
        <authorList>
            <person name="Choi A."/>
            <person name="Baek K."/>
        </authorList>
    </citation>
    <scope>NUCLEOTIDE SEQUENCE [LARGE SCALE GENOMIC DNA]</scope>
    <source>
        <strain evidence="1 2">JCM 18388</strain>
    </source>
</reference>
<dbReference type="Proteomes" id="UP000245539">
    <property type="component" value="Unassembled WGS sequence"/>
</dbReference>
<evidence type="ECO:0000313" key="2">
    <source>
        <dbReference type="Proteomes" id="UP000245539"/>
    </source>
</evidence>
<protein>
    <submittedName>
        <fullName evidence="1">Uncharacterized protein</fullName>
    </submittedName>
</protein>
<proteinExistence type="predicted"/>
<dbReference type="AlphaFoldDB" id="A0A317CH39"/>
<dbReference type="EMBL" id="QGKM01000024">
    <property type="protein sequence ID" value="PWQ97451.1"/>
    <property type="molecule type" value="Genomic_DNA"/>
</dbReference>
<comment type="caution">
    <text evidence="1">The sequence shown here is derived from an EMBL/GenBank/DDBJ whole genome shotgun (WGS) entry which is preliminary data.</text>
</comment>
<sequence length="195" mass="22346">MIQSDSTGVTEVFGIHPGEATLSEFAMHFQELADVRLFQKPDNTLLLEAYLGKTKIGKFDARLVAELDAPDALLESILASATGRKPTPNNYWQYSLNDAQLTQALGLRVWRFMYIPIANYEQKQIEFFGEPDSIKKVTDSAEYRYFKSKGTVVLWDKEGKETFYYTSPKEFSRLVRALEKDRKSDAELQKLRGEK</sequence>
<accession>A0A317CH39</accession>
<organism evidence="1 2">
    <name type="scientific">Leucothrix pacifica</name>
    <dbReference type="NCBI Taxonomy" id="1247513"/>
    <lineage>
        <taxon>Bacteria</taxon>
        <taxon>Pseudomonadati</taxon>
        <taxon>Pseudomonadota</taxon>
        <taxon>Gammaproteobacteria</taxon>
        <taxon>Thiotrichales</taxon>
        <taxon>Thiotrichaceae</taxon>
        <taxon>Leucothrix</taxon>
    </lineage>
</organism>
<gene>
    <name evidence="1" type="ORF">DKW60_10385</name>
</gene>
<keyword evidence="2" id="KW-1185">Reference proteome</keyword>
<evidence type="ECO:0000313" key="1">
    <source>
        <dbReference type="EMBL" id="PWQ97451.1"/>
    </source>
</evidence>